<evidence type="ECO:0000313" key="4">
    <source>
        <dbReference type="EMBL" id="RYC11867.1"/>
    </source>
</evidence>
<feature type="transmembrane region" description="Helical" evidence="1">
    <location>
        <begin position="28"/>
        <end position="50"/>
    </location>
</feature>
<dbReference type="SMART" id="SM00267">
    <property type="entry name" value="GGDEF"/>
    <property type="match status" value="1"/>
</dbReference>
<dbReference type="InterPro" id="IPR035919">
    <property type="entry name" value="EAL_sf"/>
</dbReference>
<name>A0A4V1RQ74_9HYPH</name>
<evidence type="ECO:0000259" key="3">
    <source>
        <dbReference type="PROSITE" id="PS50887"/>
    </source>
</evidence>
<dbReference type="InterPro" id="IPR043128">
    <property type="entry name" value="Rev_trsase/Diguanyl_cyclase"/>
</dbReference>
<feature type="domain" description="GGDEF" evidence="3">
    <location>
        <begin position="353"/>
        <end position="485"/>
    </location>
</feature>
<dbReference type="InterPro" id="IPR052155">
    <property type="entry name" value="Biofilm_reg_signaling"/>
</dbReference>
<dbReference type="AlphaFoldDB" id="A0A4V1RQ74"/>
<dbReference type="Proteomes" id="UP000291088">
    <property type="component" value="Unassembled WGS sequence"/>
</dbReference>
<dbReference type="SMART" id="SM00052">
    <property type="entry name" value="EAL"/>
    <property type="match status" value="1"/>
</dbReference>
<evidence type="ECO:0000256" key="1">
    <source>
        <dbReference type="SAM" id="Phobius"/>
    </source>
</evidence>
<dbReference type="InterPro" id="IPR001633">
    <property type="entry name" value="EAL_dom"/>
</dbReference>
<organism evidence="4 5">
    <name type="scientific">Ciceribacter ferrooxidans</name>
    <dbReference type="NCBI Taxonomy" id="2509717"/>
    <lineage>
        <taxon>Bacteria</taxon>
        <taxon>Pseudomonadati</taxon>
        <taxon>Pseudomonadota</taxon>
        <taxon>Alphaproteobacteria</taxon>
        <taxon>Hyphomicrobiales</taxon>
        <taxon>Rhizobiaceae</taxon>
        <taxon>Ciceribacter</taxon>
    </lineage>
</organism>
<dbReference type="InterPro" id="IPR007892">
    <property type="entry name" value="CHASE4"/>
</dbReference>
<dbReference type="EMBL" id="SDVB01000238">
    <property type="protein sequence ID" value="RYC11867.1"/>
    <property type="molecule type" value="Genomic_DNA"/>
</dbReference>
<comment type="caution">
    <text evidence="4">The sequence shown here is derived from an EMBL/GenBank/DDBJ whole genome shotgun (WGS) entry which is preliminary data.</text>
</comment>
<keyword evidence="1" id="KW-0472">Membrane</keyword>
<proteinExistence type="predicted"/>
<keyword evidence="1" id="KW-0812">Transmembrane</keyword>
<dbReference type="Pfam" id="PF05228">
    <property type="entry name" value="CHASE4"/>
    <property type="match status" value="1"/>
</dbReference>
<dbReference type="PROSITE" id="PS50887">
    <property type="entry name" value="GGDEF"/>
    <property type="match status" value="1"/>
</dbReference>
<dbReference type="OrthoDB" id="9814202at2"/>
<dbReference type="Gene3D" id="3.30.70.270">
    <property type="match status" value="1"/>
</dbReference>
<protein>
    <submittedName>
        <fullName evidence="4">EAL domain-containing protein</fullName>
    </submittedName>
</protein>
<dbReference type="NCBIfam" id="TIGR00254">
    <property type="entry name" value="GGDEF"/>
    <property type="match status" value="1"/>
</dbReference>
<dbReference type="PANTHER" id="PTHR44757:SF4">
    <property type="entry name" value="DIGUANYLATE CYCLASE DGCE-RELATED"/>
    <property type="match status" value="1"/>
</dbReference>
<dbReference type="PROSITE" id="PS50883">
    <property type="entry name" value="EAL"/>
    <property type="match status" value="1"/>
</dbReference>
<dbReference type="Gene3D" id="3.20.20.450">
    <property type="entry name" value="EAL domain"/>
    <property type="match status" value="1"/>
</dbReference>
<dbReference type="Pfam" id="PF00990">
    <property type="entry name" value="GGDEF"/>
    <property type="match status" value="1"/>
</dbReference>
<dbReference type="SUPFAM" id="SSF55073">
    <property type="entry name" value="Nucleotide cyclase"/>
    <property type="match status" value="1"/>
</dbReference>
<dbReference type="PANTHER" id="PTHR44757">
    <property type="entry name" value="DIGUANYLATE CYCLASE DGCP"/>
    <property type="match status" value="1"/>
</dbReference>
<feature type="domain" description="EAL" evidence="2">
    <location>
        <begin position="494"/>
        <end position="744"/>
    </location>
</feature>
<accession>A0A4V1RQ74</accession>
<dbReference type="Pfam" id="PF00563">
    <property type="entry name" value="EAL"/>
    <property type="match status" value="1"/>
</dbReference>
<evidence type="ECO:0000313" key="5">
    <source>
        <dbReference type="Proteomes" id="UP000291088"/>
    </source>
</evidence>
<reference evidence="4 5" key="1">
    <citation type="submission" date="2019-01" db="EMBL/GenBank/DDBJ databases">
        <authorList>
            <person name="Deng T."/>
        </authorList>
    </citation>
    <scope>NUCLEOTIDE SEQUENCE [LARGE SCALE GENOMIC DNA]</scope>
    <source>
        <strain evidence="4 5">F8825</strain>
    </source>
</reference>
<gene>
    <name evidence="4" type="ORF">EUU22_12415</name>
</gene>
<dbReference type="InterPro" id="IPR029787">
    <property type="entry name" value="Nucleotide_cyclase"/>
</dbReference>
<sequence length="751" mass="82249">MAAGSGRVWTGMEQGANRRRAAIFPLKVVLLTVCGIIALVVAAQVFLTWATRVIDTQSEARQVQIAEHVIGQLRSQVAHDQESSTVWDEAVEKVREPPSPERDEWIDGNLGSWMITYFGHDAAFVLDATDRPIYAYADGEIGGADTFERFRPVAEPLVSHLRDILRRQDKSQVSDRVLSPGASDFSRIGEHPAIVSVKPMVSDSGEIEQVPGQEYVHVAVKYLDSDFLQELSREYGFDGLFFSPVSQKLPGTAELPIVSDSGEVVGYFRWVPYHPGSAFLVSISPALVGALVLLVVTLALFLLALYRRLKVNRAQEERIRFLANHDALTGLLNRSAFERELDAALTPARGVVPQIAVLYLDLDRFKQINDTLGHGAGDSVIRDVAKRIGDLLPRNAHFCRVGGDEFNIFVPFAEVSEVEALGSKIVASIAEPFVVDGKTTFAGVSVGAAYSPLHGADRGELTRKADVALYNAKASGRGRFTAFGVHMDVIIRERAEIERDLHTALEKPGQFEVLYQPKYRAQTGDLISVEALVRWYHPTRGWLSPTFFIPIAEETGLIKALGRDVLEEACRAAAKWQIGSVAVNVSPIQWRTPAFASEVRSILETSGLDPHRLELEITETAWMDSTSTCVANIQALRELGVAIALDDFGTGFSTFGRLHDTEVDHIKIDKSFIDGLGKLRGDEAIVQAIVDMAHARGLKTTAEGVQTPEQSAFLTEIGCDELQGFLFSEPVSVGDIDKLLAAGGKPTRPQS</sequence>
<keyword evidence="5" id="KW-1185">Reference proteome</keyword>
<dbReference type="InterPro" id="IPR000160">
    <property type="entry name" value="GGDEF_dom"/>
</dbReference>
<dbReference type="CDD" id="cd01949">
    <property type="entry name" value="GGDEF"/>
    <property type="match status" value="1"/>
</dbReference>
<dbReference type="SUPFAM" id="SSF141868">
    <property type="entry name" value="EAL domain-like"/>
    <property type="match status" value="1"/>
</dbReference>
<dbReference type="CDD" id="cd01948">
    <property type="entry name" value="EAL"/>
    <property type="match status" value="1"/>
</dbReference>
<keyword evidence="1" id="KW-1133">Transmembrane helix</keyword>
<evidence type="ECO:0000259" key="2">
    <source>
        <dbReference type="PROSITE" id="PS50883"/>
    </source>
</evidence>
<feature type="transmembrane region" description="Helical" evidence="1">
    <location>
        <begin position="286"/>
        <end position="306"/>
    </location>
</feature>